<feature type="transmembrane region" description="Helical" evidence="1">
    <location>
        <begin position="27"/>
        <end position="49"/>
    </location>
</feature>
<proteinExistence type="predicted"/>
<protein>
    <submittedName>
        <fullName evidence="2">Uncharacterized protein</fullName>
    </submittedName>
</protein>
<accession>A0A0F9DPV2</accession>
<gene>
    <name evidence="2" type="ORF">LCGC14_2171310</name>
</gene>
<keyword evidence="1" id="KW-1133">Transmembrane helix</keyword>
<reference evidence="2" key="1">
    <citation type="journal article" date="2015" name="Nature">
        <title>Complex archaea that bridge the gap between prokaryotes and eukaryotes.</title>
        <authorList>
            <person name="Spang A."/>
            <person name="Saw J.H."/>
            <person name="Jorgensen S.L."/>
            <person name="Zaremba-Niedzwiedzka K."/>
            <person name="Martijn J."/>
            <person name="Lind A.E."/>
            <person name="van Eijk R."/>
            <person name="Schleper C."/>
            <person name="Guy L."/>
            <person name="Ettema T.J."/>
        </authorList>
    </citation>
    <scope>NUCLEOTIDE SEQUENCE</scope>
</reference>
<feature type="transmembrane region" description="Helical" evidence="1">
    <location>
        <begin position="99"/>
        <end position="124"/>
    </location>
</feature>
<comment type="caution">
    <text evidence="2">The sequence shown here is derived from an EMBL/GenBank/DDBJ whole genome shotgun (WGS) entry which is preliminary data.</text>
</comment>
<dbReference type="EMBL" id="LAZR01028038">
    <property type="protein sequence ID" value="KKL63818.1"/>
    <property type="molecule type" value="Genomic_DNA"/>
</dbReference>
<organism evidence="2">
    <name type="scientific">marine sediment metagenome</name>
    <dbReference type="NCBI Taxonomy" id="412755"/>
    <lineage>
        <taxon>unclassified sequences</taxon>
        <taxon>metagenomes</taxon>
        <taxon>ecological metagenomes</taxon>
    </lineage>
</organism>
<keyword evidence="1" id="KW-0472">Membrane</keyword>
<evidence type="ECO:0000313" key="2">
    <source>
        <dbReference type="EMBL" id="KKL63818.1"/>
    </source>
</evidence>
<keyword evidence="1" id="KW-0812">Transmembrane</keyword>
<name>A0A0F9DPV2_9ZZZZ</name>
<dbReference type="AlphaFoldDB" id="A0A0F9DPV2"/>
<feature type="transmembrane region" description="Helical" evidence="1">
    <location>
        <begin position="61"/>
        <end position="87"/>
    </location>
</feature>
<evidence type="ECO:0000256" key="1">
    <source>
        <dbReference type="SAM" id="Phobius"/>
    </source>
</evidence>
<sequence>MSTETDQDIYLNYLYSLIEGKNMRYVFWNYVAAMSLFIVSFFSDILIISSEGKSSLNLFTLYFISPVFTIHLIVWELISLISGYLLIRLYMRSEDRSNFFSTVVSRIFTYAMTISGLLFSISSIDPVSVFAY</sequence>